<evidence type="ECO:0000259" key="1">
    <source>
        <dbReference type="Pfam" id="PF12146"/>
    </source>
</evidence>
<keyword evidence="2" id="KW-0378">Hydrolase</keyword>
<dbReference type="AlphaFoldDB" id="A0A6G8AMB5"/>
<protein>
    <submittedName>
        <fullName evidence="2">Alpha/beta hydrolase</fullName>
    </submittedName>
</protein>
<dbReference type="InterPro" id="IPR022742">
    <property type="entry name" value="Hydrolase_4"/>
</dbReference>
<dbReference type="Proteomes" id="UP000500890">
    <property type="component" value="Chromosome"/>
</dbReference>
<proteinExistence type="predicted"/>
<accession>A0A6G8AMB5</accession>
<dbReference type="Gene3D" id="3.40.50.1820">
    <property type="entry name" value="alpha/beta hydrolase"/>
    <property type="match status" value="1"/>
</dbReference>
<dbReference type="Pfam" id="PF12146">
    <property type="entry name" value="Hydrolase_4"/>
    <property type="match status" value="1"/>
</dbReference>
<feature type="domain" description="Serine aminopeptidase S33" evidence="1">
    <location>
        <begin position="27"/>
        <end position="292"/>
    </location>
</feature>
<dbReference type="EMBL" id="CP049886">
    <property type="protein sequence ID" value="QIL46224.1"/>
    <property type="molecule type" value="Genomic_DNA"/>
</dbReference>
<reference evidence="2 3" key="1">
    <citation type="submission" date="2020-03" db="EMBL/GenBank/DDBJ databases">
        <title>Vagococcus sp. nov., isolated from beetles.</title>
        <authorList>
            <person name="Hyun D.-W."/>
            <person name="Bae J.-W."/>
        </authorList>
    </citation>
    <scope>NUCLEOTIDE SEQUENCE [LARGE SCALE GENOMIC DNA]</scope>
    <source>
        <strain evidence="2 3">HDW17A</strain>
    </source>
</reference>
<sequence>MATHEIEFLSFNGRDTIQGWVYTPVKKPKGIIQLVHGFGEHSRRYFYMISKFVEAGYIVAANDHIGHGKTAQVNDSWGDFGDKGYLTAVEDEYKLFNIITEKYPSLPVGIYGHSWGSLIVRKFVSLYGDKVKAAVFCGTTIIFGQVEDILKKSGKLVKAGKGNERDETLVGMLFSEMKSRYPEEESPSAWISVTPEVIVENESDPFNNLGMLPTIQSIHDFCELITDVNQVEWSESVPKELPIYNIAGDQDPVGNYGEGVYHVSNMLWSTGHTDIQTRIYPGFRHEIHNEPEIKDEVIDRMIEFYNNKLK</sequence>
<dbReference type="RefSeq" id="WP_166007489.1">
    <property type="nucleotide sequence ID" value="NZ_CP049886.1"/>
</dbReference>
<evidence type="ECO:0000313" key="2">
    <source>
        <dbReference type="EMBL" id="QIL46224.1"/>
    </source>
</evidence>
<dbReference type="SUPFAM" id="SSF53474">
    <property type="entry name" value="alpha/beta-Hydrolases"/>
    <property type="match status" value="1"/>
</dbReference>
<organism evidence="2 3">
    <name type="scientific">Vagococcus coleopterorum</name>
    <dbReference type="NCBI Taxonomy" id="2714946"/>
    <lineage>
        <taxon>Bacteria</taxon>
        <taxon>Bacillati</taxon>
        <taxon>Bacillota</taxon>
        <taxon>Bacilli</taxon>
        <taxon>Lactobacillales</taxon>
        <taxon>Enterococcaceae</taxon>
        <taxon>Vagococcus</taxon>
    </lineage>
</organism>
<dbReference type="GO" id="GO:0016787">
    <property type="term" value="F:hydrolase activity"/>
    <property type="evidence" value="ECO:0007669"/>
    <property type="project" value="UniProtKB-KW"/>
</dbReference>
<gene>
    <name evidence="2" type="ORF">G7081_03620</name>
</gene>
<name>A0A6G8AMB5_9ENTE</name>
<dbReference type="InterPro" id="IPR029058">
    <property type="entry name" value="AB_hydrolase_fold"/>
</dbReference>
<keyword evidence="3" id="KW-1185">Reference proteome</keyword>
<dbReference type="InterPro" id="IPR051044">
    <property type="entry name" value="MAG_DAG_Lipase"/>
</dbReference>
<dbReference type="KEGG" id="vah:G7081_03620"/>
<evidence type="ECO:0000313" key="3">
    <source>
        <dbReference type="Proteomes" id="UP000500890"/>
    </source>
</evidence>
<dbReference type="PANTHER" id="PTHR11614">
    <property type="entry name" value="PHOSPHOLIPASE-RELATED"/>
    <property type="match status" value="1"/>
</dbReference>